<name>A0ABU5ZVF4_9FLAO</name>
<protein>
    <submittedName>
        <fullName evidence="2">Uncharacterized protein</fullName>
    </submittedName>
</protein>
<keyword evidence="1" id="KW-1133">Transmembrane helix</keyword>
<keyword evidence="1" id="KW-0472">Membrane</keyword>
<keyword evidence="1" id="KW-0812">Transmembrane</keyword>
<proteinExistence type="predicted"/>
<dbReference type="RefSeq" id="WP_324179871.1">
    <property type="nucleotide sequence ID" value="NZ_BAABAW010000007.1"/>
</dbReference>
<gene>
    <name evidence="2" type="ORF">U6A24_10240</name>
</gene>
<feature type="transmembrane region" description="Helical" evidence="1">
    <location>
        <begin position="61"/>
        <end position="79"/>
    </location>
</feature>
<organism evidence="2 3">
    <name type="scientific">Aquimarina gracilis</name>
    <dbReference type="NCBI Taxonomy" id="874422"/>
    <lineage>
        <taxon>Bacteria</taxon>
        <taxon>Pseudomonadati</taxon>
        <taxon>Bacteroidota</taxon>
        <taxon>Flavobacteriia</taxon>
        <taxon>Flavobacteriales</taxon>
        <taxon>Flavobacteriaceae</taxon>
        <taxon>Aquimarina</taxon>
    </lineage>
</organism>
<feature type="transmembrane region" description="Helical" evidence="1">
    <location>
        <begin position="147"/>
        <end position="167"/>
    </location>
</feature>
<accession>A0ABU5ZVF4</accession>
<dbReference type="Proteomes" id="UP001327027">
    <property type="component" value="Unassembled WGS sequence"/>
</dbReference>
<keyword evidence="3" id="KW-1185">Reference proteome</keyword>
<sequence length="238" mass="28534">MKTNFEIILNRHRGKFSFMNLNFPKSKVRQINKLLGRGTLIIALALILPSLFIAVYTNNPFWIFSVGFWYLFFFYVVWFHENPYGINKYSNSKVKFSIKSWIDEARIKHRVKKMNEYYNVAEVTALRNVSISRLEQMKGVNFKKFEVILLAIIGLFITRYLKIDILYRYAERNFNNCIPYTIEEKDIFLFQLLLLLVVVIILYQLTKFIVNQKWIDKKKQIEIFIKDLDDILIEKSKK</sequence>
<reference evidence="2 3" key="1">
    <citation type="journal article" date="2013" name="Int. J. Syst. Evol. Microbiol.">
        <title>Aquimarina gracilis sp. nov., isolated from the gut microflora of a mussel, Mytilus coruscus, and emended description of Aquimarina spongiae.</title>
        <authorList>
            <person name="Park S.C."/>
            <person name="Choe H.N."/>
            <person name="Baik K.S."/>
            <person name="Seong C.N."/>
        </authorList>
    </citation>
    <scope>NUCLEOTIDE SEQUENCE [LARGE SCALE GENOMIC DNA]</scope>
    <source>
        <strain evidence="2 3">PSC32</strain>
    </source>
</reference>
<evidence type="ECO:0000313" key="2">
    <source>
        <dbReference type="EMBL" id="MEB3345843.1"/>
    </source>
</evidence>
<evidence type="ECO:0000313" key="3">
    <source>
        <dbReference type="Proteomes" id="UP001327027"/>
    </source>
</evidence>
<feature type="transmembrane region" description="Helical" evidence="1">
    <location>
        <begin position="34"/>
        <end position="55"/>
    </location>
</feature>
<dbReference type="EMBL" id="JAYKLX010000004">
    <property type="protein sequence ID" value="MEB3345843.1"/>
    <property type="molecule type" value="Genomic_DNA"/>
</dbReference>
<comment type="caution">
    <text evidence="2">The sequence shown here is derived from an EMBL/GenBank/DDBJ whole genome shotgun (WGS) entry which is preliminary data.</text>
</comment>
<evidence type="ECO:0000256" key="1">
    <source>
        <dbReference type="SAM" id="Phobius"/>
    </source>
</evidence>
<feature type="transmembrane region" description="Helical" evidence="1">
    <location>
        <begin position="187"/>
        <end position="210"/>
    </location>
</feature>